<organism evidence="1 2">
    <name type="scientific">Paenibacillus odorifer</name>
    <dbReference type="NCBI Taxonomy" id="189426"/>
    <lineage>
        <taxon>Bacteria</taxon>
        <taxon>Bacillati</taxon>
        <taxon>Bacillota</taxon>
        <taxon>Bacilli</taxon>
        <taxon>Bacillales</taxon>
        <taxon>Paenibacillaceae</taxon>
        <taxon>Paenibacillus</taxon>
    </lineage>
</organism>
<name>A0ABX3GIA2_9BACL</name>
<dbReference type="EMBL" id="MPVP01000266">
    <property type="protein sequence ID" value="OMD18380.1"/>
    <property type="molecule type" value="Genomic_DNA"/>
</dbReference>
<dbReference type="NCBIfam" id="NF040657">
    <property type="entry name" value="immun_SitI3"/>
    <property type="match status" value="1"/>
</dbReference>
<dbReference type="Proteomes" id="UP000187158">
    <property type="component" value="Unassembled WGS sequence"/>
</dbReference>
<comment type="caution">
    <text evidence="1">The sequence shown here is derived from an EMBL/GenBank/DDBJ whole genome shotgun (WGS) entry which is preliminary data.</text>
</comment>
<reference evidence="1 2" key="1">
    <citation type="submission" date="2016-11" db="EMBL/GenBank/DDBJ databases">
        <title>Paenibacillus species isolates.</title>
        <authorList>
            <person name="Beno S.M."/>
        </authorList>
    </citation>
    <scope>NUCLEOTIDE SEQUENCE [LARGE SCALE GENOMIC DNA]</scope>
    <source>
        <strain evidence="1 2">FSL H7-0433</strain>
    </source>
</reference>
<accession>A0ABX3GIA2</accession>
<protein>
    <submittedName>
        <fullName evidence="1">Uncharacterized protein</fullName>
    </submittedName>
</protein>
<keyword evidence="2" id="KW-1185">Reference proteome</keyword>
<dbReference type="InterPro" id="IPR049799">
    <property type="entry name" value="SitI3-like"/>
</dbReference>
<evidence type="ECO:0000313" key="2">
    <source>
        <dbReference type="Proteomes" id="UP000187158"/>
    </source>
</evidence>
<dbReference type="RefSeq" id="WP_076220186.1">
    <property type="nucleotide sequence ID" value="NZ_MPTG01000079.1"/>
</dbReference>
<evidence type="ECO:0000313" key="1">
    <source>
        <dbReference type="EMBL" id="OMD18380.1"/>
    </source>
</evidence>
<sequence>MAIEYSLKTEQKISESCLLQELVSMGYTDIDAIDFPKGIRISQFEKSLGLTVYLTESGEYPYNAYDTQFLRSEFVYESTLSIRFINNLYNDESIKFVLSLVFNLMKNNNLNALFLSNGDNELSFFTKGHVYLDNSSHVWDNGCFTEILKGHRYSYYEGSFLE</sequence>
<gene>
    <name evidence="1" type="ORF">BSO21_26555</name>
</gene>
<proteinExistence type="predicted"/>